<dbReference type="Proteomes" id="UP000428333">
    <property type="component" value="Linkage Group LG12"/>
</dbReference>
<dbReference type="FunFam" id="3.40.50.300:FF:000705">
    <property type="entry name" value="Endoribonuclease dicer-like protein"/>
    <property type="match status" value="1"/>
</dbReference>
<dbReference type="GO" id="GO:0005737">
    <property type="term" value="C:cytoplasm"/>
    <property type="evidence" value="ECO:0007669"/>
    <property type="project" value="TreeGrafter"/>
</dbReference>
<protein>
    <recommendedName>
        <fullName evidence="1">Helicase ATP-binding domain-containing protein</fullName>
    </recommendedName>
</protein>
<dbReference type="InterPro" id="IPR027417">
    <property type="entry name" value="P-loop_NTPase"/>
</dbReference>
<dbReference type="SMART" id="SM00487">
    <property type="entry name" value="DEXDc"/>
    <property type="match status" value="1"/>
</dbReference>
<name>A0A6A4KYU7_9ERIC</name>
<feature type="non-terminal residue" evidence="2">
    <location>
        <position position="1"/>
    </location>
</feature>
<gene>
    <name evidence="2" type="ORF">C3L33_20040</name>
</gene>
<comment type="caution">
    <text evidence="2">The sequence shown here is derived from an EMBL/GenBank/DDBJ whole genome shotgun (WGS) entry which is preliminary data.</text>
</comment>
<accession>A0A6A4KYU7</accession>
<dbReference type="GO" id="GO:0005524">
    <property type="term" value="F:ATP binding"/>
    <property type="evidence" value="ECO:0007669"/>
    <property type="project" value="InterPro"/>
</dbReference>
<dbReference type="InterPro" id="IPR014001">
    <property type="entry name" value="Helicase_ATP-bd"/>
</dbReference>
<dbReference type="Pfam" id="PF00270">
    <property type="entry name" value="DEAD"/>
    <property type="match status" value="1"/>
</dbReference>
<evidence type="ECO:0000313" key="3">
    <source>
        <dbReference type="Proteomes" id="UP000428333"/>
    </source>
</evidence>
<dbReference type="PANTHER" id="PTHR14074:SF16">
    <property type="entry name" value="ANTIVIRAL INNATE IMMUNE RESPONSE RECEPTOR RIG-I"/>
    <property type="match status" value="1"/>
</dbReference>
<dbReference type="PROSITE" id="PS51192">
    <property type="entry name" value="HELICASE_ATP_BIND_1"/>
    <property type="match status" value="1"/>
</dbReference>
<dbReference type="CDD" id="cd18034">
    <property type="entry name" value="DEXHc_dicer"/>
    <property type="match status" value="1"/>
</dbReference>
<feature type="domain" description="Helicase ATP-binding" evidence="1">
    <location>
        <begin position="71"/>
        <end position="250"/>
    </location>
</feature>
<dbReference type="AlphaFoldDB" id="A0A6A4KYU7"/>
<sequence>MVHYTWYGINCRFENKQIFSYTPLEFGVDLVIEEAKKKKAITMDPMEVNSSGTQELYTDPLPFARSYQMEALEKAIKQNTIVFLETGSGKTLIAIMLLRSYAYFLRKPSPYIAVFLVPTVVLVTQQAEAVEKHTDLKVGKYWGEMGVDYWDAATWKQQKEEYEVLVMTPMILLDALRHSFLRLDMIKVLIFDECHNARGRYPYACIMTEFYHRLLQSNNSQLPRIFGMTASPIKAKGSSIASTYWQQISDLENLMNSKVYTVESESVLAKFIPFSTTKLKIYEHVDIPNAILNSVRNGLVHLRLKHETALEASNLKESATESTRKKISKLFLTFLFCLEELGVWFAFKAAESLSCEEIELFTWGNLDISGETIVRDFISDALKVFSNHVPAAPWRSIGDDIYASKDAGYLSSKVICLIEALLQYRSVNTHDECFFVTSS</sequence>
<organism evidence="2 3">
    <name type="scientific">Rhododendron williamsianum</name>
    <dbReference type="NCBI Taxonomy" id="262921"/>
    <lineage>
        <taxon>Eukaryota</taxon>
        <taxon>Viridiplantae</taxon>
        <taxon>Streptophyta</taxon>
        <taxon>Embryophyta</taxon>
        <taxon>Tracheophyta</taxon>
        <taxon>Spermatophyta</taxon>
        <taxon>Magnoliopsida</taxon>
        <taxon>eudicotyledons</taxon>
        <taxon>Gunneridae</taxon>
        <taxon>Pentapetalae</taxon>
        <taxon>asterids</taxon>
        <taxon>Ericales</taxon>
        <taxon>Ericaceae</taxon>
        <taxon>Ericoideae</taxon>
        <taxon>Rhodoreae</taxon>
        <taxon>Rhododendron</taxon>
    </lineage>
</organism>
<dbReference type="OrthoDB" id="6513042at2759"/>
<dbReference type="EMBL" id="QEFC01003459">
    <property type="protein sequence ID" value="KAE9448059.1"/>
    <property type="molecule type" value="Genomic_DNA"/>
</dbReference>
<dbReference type="Gene3D" id="3.40.50.300">
    <property type="entry name" value="P-loop containing nucleotide triphosphate hydrolases"/>
    <property type="match status" value="1"/>
</dbReference>
<evidence type="ECO:0000259" key="1">
    <source>
        <dbReference type="PROSITE" id="PS51192"/>
    </source>
</evidence>
<dbReference type="InterPro" id="IPR011545">
    <property type="entry name" value="DEAD/DEAH_box_helicase_dom"/>
</dbReference>
<dbReference type="SUPFAM" id="SSF52540">
    <property type="entry name" value="P-loop containing nucleoside triphosphate hydrolases"/>
    <property type="match status" value="1"/>
</dbReference>
<dbReference type="GO" id="GO:0003676">
    <property type="term" value="F:nucleic acid binding"/>
    <property type="evidence" value="ECO:0007669"/>
    <property type="project" value="InterPro"/>
</dbReference>
<dbReference type="InterPro" id="IPR051363">
    <property type="entry name" value="RLR_Helicase"/>
</dbReference>
<proteinExistence type="predicted"/>
<evidence type="ECO:0000313" key="2">
    <source>
        <dbReference type="EMBL" id="KAE9448059.1"/>
    </source>
</evidence>
<keyword evidence="3" id="KW-1185">Reference proteome</keyword>
<dbReference type="PANTHER" id="PTHR14074">
    <property type="entry name" value="HELICASE WITH DEATH DOMAIN-RELATED"/>
    <property type="match status" value="1"/>
</dbReference>
<reference evidence="2 3" key="1">
    <citation type="journal article" date="2019" name="Genome Biol. Evol.">
        <title>The Rhododendron genome and chromosomal organization provide insight into shared whole-genome duplications across the heath family (Ericaceae).</title>
        <authorList>
            <person name="Soza V.L."/>
            <person name="Lindsley D."/>
            <person name="Waalkes A."/>
            <person name="Ramage E."/>
            <person name="Patwardhan R.P."/>
            <person name="Burton J.N."/>
            <person name="Adey A."/>
            <person name="Kumar A."/>
            <person name="Qiu R."/>
            <person name="Shendure J."/>
            <person name="Hall B."/>
        </authorList>
    </citation>
    <scope>NUCLEOTIDE SEQUENCE [LARGE SCALE GENOMIC DNA]</scope>
    <source>
        <strain evidence="2">RSF 1966-606</strain>
    </source>
</reference>